<reference evidence="2" key="1">
    <citation type="journal article" date="2019" name="Int. J. Syst. Evol. Microbiol.">
        <title>The Global Catalogue of Microorganisms (GCM) 10K type strain sequencing project: providing services to taxonomists for standard genome sequencing and annotation.</title>
        <authorList>
            <consortium name="The Broad Institute Genomics Platform"/>
            <consortium name="The Broad Institute Genome Sequencing Center for Infectious Disease"/>
            <person name="Wu L."/>
            <person name="Ma J."/>
        </authorList>
    </citation>
    <scope>NUCLEOTIDE SEQUENCE [LARGE SCALE GENOMIC DNA]</scope>
    <source>
        <strain evidence="2">KCTC 52231</strain>
    </source>
</reference>
<organism evidence="1 2">
    <name type="scientific">Ciceribacter thiooxidans</name>
    <dbReference type="NCBI Taxonomy" id="1969821"/>
    <lineage>
        <taxon>Bacteria</taxon>
        <taxon>Pseudomonadati</taxon>
        <taxon>Pseudomonadota</taxon>
        <taxon>Alphaproteobacteria</taxon>
        <taxon>Hyphomicrobiales</taxon>
        <taxon>Rhizobiaceae</taxon>
        <taxon>Ciceribacter</taxon>
    </lineage>
</organism>
<evidence type="ECO:0000313" key="1">
    <source>
        <dbReference type="EMBL" id="MFC3163648.1"/>
    </source>
</evidence>
<accession>A0ABV7HZ36</accession>
<evidence type="ECO:0000313" key="2">
    <source>
        <dbReference type="Proteomes" id="UP001595647"/>
    </source>
</evidence>
<dbReference type="EMBL" id="JBHRTG010000009">
    <property type="protein sequence ID" value="MFC3163648.1"/>
    <property type="molecule type" value="Genomic_DNA"/>
</dbReference>
<protein>
    <submittedName>
        <fullName evidence="1">Uncharacterized protein</fullName>
    </submittedName>
</protein>
<sequence>MQKTQTLTTNKPKTISLPRRLPVAAHAAKRIAASATWRPAIVRFSREEMRAIVAEQID</sequence>
<keyword evidence="2" id="KW-1185">Reference proteome</keyword>
<proteinExistence type="predicted"/>
<comment type="caution">
    <text evidence="1">The sequence shown here is derived from an EMBL/GenBank/DDBJ whole genome shotgun (WGS) entry which is preliminary data.</text>
</comment>
<gene>
    <name evidence="1" type="ORF">ACFOHV_10205</name>
</gene>
<dbReference type="Proteomes" id="UP001595647">
    <property type="component" value="Unassembled WGS sequence"/>
</dbReference>
<dbReference type="RefSeq" id="WP_182304938.1">
    <property type="nucleotide sequence ID" value="NZ_CP059896.1"/>
</dbReference>
<name>A0ABV7HZ36_9HYPH</name>